<reference evidence="2 3" key="1">
    <citation type="journal article" date="2020" name="Nature">
        <title>Six reference-quality genomes reveal evolution of bat adaptations.</title>
        <authorList>
            <person name="Jebb D."/>
            <person name="Huang Z."/>
            <person name="Pippel M."/>
            <person name="Hughes G.M."/>
            <person name="Lavrichenko K."/>
            <person name="Devanna P."/>
            <person name="Winkler S."/>
            <person name="Jermiin L.S."/>
            <person name="Skirmuntt E.C."/>
            <person name="Katzourakis A."/>
            <person name="Burkitt-Gray L."/>
            <person name="Ray D.A."/>
            <person name="Sullivan K.A.M."/>
            <person name="Roscito J.G."/>
            <person name="Kirilenko B.M."/>
            <person name="Davalos L.M."/>
            <person name="Corthals A.P."/>
            <person name="Power M.L."/>
            <person name="Jones G."/>
            <person name="Ransome R.D."/>
            <person name="Dechmann D.K.N."/>
            <person name="Locatelli A.G."/>
            <person name="Puechmaille S.J."/>
            <person name="Fedrigo O."/>
            <person name="Jarvis E.D."/>
            <person name="Hiller M."/>
            <person name="Vernes S.C."/>
            <person name="Myers E.W."/>
            <person name="Teeling E.C."/>
        </authorList>
    </citation>
    <scope>NUCLEOTIDE SEQUENCE [LARGE SCALE GENOMIC DNA]</scope>
    <source>
        <strain evidence="2">MMyoMyo1</strain>
        <tissue evidence="2">Flight muscle</tissue>
    </source>
</reference>
<keyword evidence="3" id="KW-1185">Reference proteome</keyword>
<evidence type="ECO:0000313" key="2">
    <source>
        <dbReference type="EMBL" id="KAF6341451.1"/>
    </source>
</evidence>
<keyword evidence="1" id="KW-0732">Signal</keyword>
<evidence type="ECO:0000256" key="1">
    <source>
        <dbReference type="SAM" id="SignalP"/>
    </source>
</evidence>
<proteinExistence type="predicted"/>
<protein>
    <submittedName>
        <fullName evidence="2">Uncharacterized protein</fullName>
    </submittedName>
</protein>
<name>A0A7J7WVQ0_MYOMY</name>
<evidence type="ECO:0000313" key="3">
    <source>
        <dbReference type="Proteomes" id="UP000527355"/>
    </source>
</evidence>
<gene>
    <name evidence="2" type="ORF">mMyoMyo1_011882</name>
</gene>
<feature type="chain" id="PRO_5029538724" evidence="1">
    <location>
        <begin position="27"/>
        <end position="123"/>
    </location>
</feature>
<feature type="signal peptide" evidence="1">
    <location>
        <begin position="1"/>
        <end position="26"/>
    </location>
</feature>
<dbReference type="AlphaFoldDB" id="A0A7J7WVQ0"/>
<accession>A0A7J7WVQ0</accession>
<sequence length="123" mass="13592">MLPSWKTELLWQDCLLLLSSLHFSKTRKVNIKYRTQVLLGEVIHISTKAHLFSAVDQLHLAFGYSEVPSCRGGGGESQRIWGPGANAEERLCGRELRMPASGRLASDGRGKDWVCFPLALPAG</sequence>
<comment type="caution">
    <text evidence="2">The sequence shown here is derived from an EMBL/GenBank/DDBJ whole genome shotgun (WGS) entry which is preliminary data.</text>
</comment>
<dbReference type="EMBL" id="JABWUV010000007">
    <property type="protein sequence ID" value="KAF6341451.1"/>
    <property type="molecule type" value="Genomic_DNA"/>
</dbReference>
<dbReference type="Proteomes" id="UP000527355">
    <property type="component" value="Unassembled WGS sequence"/>
</dbReference>
<organism evidence="2 3">
    <name type="scientific">Myotis myotis</name>
    <name type="common">Greater mouse-eared bat</name>
    <name type="synonym">Vespertilio myotis</name>
    <dbReference type="NCBI Taxonomy" id="51298"/>
    <lineage>
        <taxon>Eukaryota</taxon>
        <taxon>Metazoa</taxon>
        <taxon>Chordata</taxon>
        <taxon>Craniata</taxon>
        <taxon>Vertebrata</taxon>
        <taxon>Euteleostomi</taxon>
        <taxon>Mammalia</taxon>
        <taxon>Eutheria</taxon>
        <taxon>Laurasiatheria</taxon>
        <taxon>Chiroptera</taxon>
        <taxon>Yangochiroptera</taxon>
        <taxon>Vespertilionidae</taxon>
        <taxon>Myotis</taxon>
    </lineage>
</organism>